<accession>U2Q2R3</accession>
<dbReference type="PATRIC" id="fig|1256908.3.peg.570"/>
<dbReference type="HOGENOM" id="CLU_3216434_0_0_9"/>
<dbReference type="EMBL" id="AWVJ01000045">
    <property type="protein sequence ID" value="ERK50646.1"/>
    <property type="molecule type" value="Genomic_DNA"/>
</dbReference>
<comment type="caution">
    <text evidence="1">The sequence shown here is derived from an EMBL/GenBank/DDBJ whole genome shotgun (WGS) entry which is preliminary data.</text>
</comment>
<protein>
    <submittedName>
        <fullName evidence="1">Uncharacterized protein</fullName>
    </submittedName>
</protein>
<name>U2Q2R3_EUBRA</name>
<dbReference type="AlphaFoldDB" id="U2Q2R3"/>
<evidence type="ECO:0000313" key="1">
    <source>
        <dbReference type="EMBL" id="ERK50646.1"/>
    </source>
</evidence>
<keyword evidence="2" id="KW-1185">Reference proteome</keyword>
<proteinExistence type="predicted"/>
<organism evidence="1 2">
    <name type="scientific">Eubacterium ramulus ATCC 29099</name>
    <dbReference type="NCBI Taxonomy" id="1256908"/>
    <lineage>
        <taxon>Bacteria</taxon>
        <taxon>Bacillati</taxon>
        <taxon>Bacillota</taxon>
        <taxon>Clostridia</taxon>
        <taxon>Eubacteriales</taxon>
        <taxon>Eubacteriaceae</taxon>
        <taxon>Eubacterium</taxon>
    </lineage>
</organism>
<evidence type="ECO:0000313" key="2">
    <source>
        <dbReference type="Proteomes" id="UP000016608"/>
    </source>
</evidence>
<gene>
    <name evidence="1" type="ORF">HMPREF0373_00622</name>
</gene>
<sequence>MFLRMFYLSELYHMEKYVFVLFMNHLFLPANFYHWIEKNRENRN</sequence>
<reference evidence="1 2" key="1">
    <citation type="submission" date="2013-06" db="EMBL/GenBank/DDBJ databases">
        <authorList>
            <person name="Weinstock G."/>
            <person name="Sodergren E."/>
            <person name="Lobos E.A."/>
            <person name="Fulton L."/>
            <person name="Fulton R."/>
            <person name="Courtney L."/>
            <person name="Fronick C."/>
            <person name="O'Laughlin M."/>
            <person name="Godfrey J."/>
            <person name="Wilson R.M."/>
            <person name="Miner T."/>
            <person name="Farmer C."/>
            <person name="Delehaunty K."/>
            <person name="Cordes M."/>
            <person name="Minx P."/>
            <person name="Tomlinson C."/>
            <person name="Chen J."/>
            <person name="Wollam A."/>
            <person name="Pepin K.H."/>
            <person name="Bhonagiri V."/>
            <person name="Zhang X."/>
            <person name="Warren W."/>
            <person name="Mitreva M."/>
            <person name="Mardis E.R."/>
            <person name="Wilson R.K."/>
        </authorList>
    </citation>
    <scope>NUCLEOTIDE SEQUENCE [LARGE SCALE GENOMIC DNA]</scope>
    <source>
        <strain evidence="1 2">ATCC 29099</strain>
    </source>
</reference>
<dbReference type="Proteomes" id="UP000016608">
    <property type="component" value="Unassembled WGS sequence"/>
</dbReference>